<dbReference type="GO" id="GO:0019171">
    <property type="term" value="F:(3R)-hydroxyacyl-[acyl-carrier-protein] dehydratase activity"/>
    <property type="evidence" value="ECO:0007669"/>
    <property type="project" value="TreeGrafter"/>
</dbReference>
<dbReference type="Proteomes" id="UP000077266">
    <property type="component" value="Unassembled WGS sequence"/>
</dbReference>
<dbReference type="InterPro" id="IPR052741">
    <property type="entry name" value="Mitochondrial_HTD2"/>
</dbReference>
<keyword evidence="4" id="KW-1185">Reference proteome</keyword>
<evidence type="ECO:0000256" key="1">
    <source>
        <dbReference type="SAM" id="MobiDB-lite"/>
    </source>
</evidence>
<proteinExistence type="predicted"/>
<dbReference type="InParanoid" id="A0A165ESJ7"/>
<name>A0A165ESJ7_EXIGL</name>
<dbReference type="PANTHER" id="PTHR28152">
    <property type="entry name" value="HYDROXYACYL-THIOESTER DEHYDRATASE TYPE 2, MITOCHONDRIAL"/>
    <property type="match status" value="1"/>
</dbReference>
<dbReference type="SUPFAM" id="SSF54637">
    <property type="entry name" value="Thioesterase/thiol ester dehydrase-isomerase"/>
    <property type="match status" value="1"/>
</dbReference>
<dbReference type="EMBL" id="KV426121">
    <property type="protein sequence ID" value="KZV87584.1"/>
    <property type="molecule type" value="Genomic_DNA"/>
</dbReference>
<sequence length="336" mass="38050">MSLANGGLAILPDAFSNRVWAGGKLTWYLGPRPRRKDIAHDLVRITENVESLEPRNLAGDKPMFKLTRRFVYRVNVEDSPPLLVEERTHAFMPEGIPRRVRKVDNLPPVTVQSHPITPDAIALFQYSAATHNAHRIHYDYRFAQQEGFEDVVVHGPLTASLLLHLLMGKKPSGVAVHSFEYRNTNALYVDRPLTLCIALEASTGRVFDPSIPIPEQHVLQYERRDPRDERYRIRSQLRHAAFRSENGYETGYNVRYKADLWAVDAAGVVGMRATAILVDAPPQRLDGFGLKLSRREKDNRYSRMMTARSLLRVLRTNERARRGRKPGGGGGDPLGD</sequence>
<dbReference type="PANTHER" id="PTHR28152:SF1">
    <property type="entry name" value="HYDROXYACYL-THIOESTER DEHYDRATASE TYPE 2, MITOCHONDRIAL"/>
    <property type="match status" value="1"/>
</dbReference>
<organism evidence="3 4">
    <name type="scientific">Exidia glandulosa HHB12029</name>
    <dbReference type="NCBI Taxonomy" id="1314781"/>
    <lineage>
        <taxon>Eukaryota</taxon>
        <taxon>Fungi</taxon>
        <taxon>Dikarya</taxon>
        <taxon>Basidiomycota</taxon>
        <taxon>Agaricomycotina</taxon>
        <taxon>Agaricomycetes</taxon>
        <taxon>Auriculariales</taxon>
        <taxon>Exidiaceae</taxon>
        <taxon>Exidia</taxon>
    </lineage>
</organism>
<dbReference type="FunCoup" id="A0A165ESJ7">
    <property type="interactions" value="173"/>
</dbReference>
<feature type="domain" description="MaoC-like" evidence="2">
    <location>
        <begin position="107"/>
        <end position="173"/>
    </location>
</feature>
<accession>A0A165ESJ7</accession>
<dbReference type="AlphaFoldDB" id="A0A165ESJ7"/>
<reference evidence="3 4" key="1">
    <citation type="journal article" date="2016" name="Mol. Biol. Evol.">
        <title>Comparative Genomics of Early-Diverging Mushroom-Forming Fungi Provides Insights into the Origins of Lignocellulose Decay Capabilities.</title>
        <authorList>
            <person name="Nagy L.G."/>
            <person name="Riley R."/>
            <person name="Tritt A."/>
            <person name="Adam C."/>
            <person name="Daum C."/>
            <person name="Floudas D."/>
            <person name="Sun H."/>
            <person name="Yadav J.S."/>
            <person name="Pangilinan J."/>
            <person name="Larsson K.H."/>
            <person name="Matsuura K."/>
            <person name="Barry K."/>
            <person name="Labutti K."/>
            <person name="Kuo R."/>
            <person name="Ohm R.A."/>
            <person name="Bhattacharya S.S."/>
            <person name="Shirouzu T."/>
            <person name="Yoshinaga Y."/>
            <person name="Martin F.M."/>
            <person name="Grigoriev I.V."/>
            <person name="Hibbett D.S."/>
        </authorList>
    </citation>
    <scope>NUCLEOTIDE SEQUENCE [LARGE SCALE GENOMIC DNA]</scope>
    <source>
        <strain evidence="3 4">HHB12029</strain>
    </source>
</reference>
<dbReference type="InterPro" id="IPR029069">
    <property type="entry name" value="HotDog_dom_sf"/>
</dbReference>
<dbReference type="GO" id="GO:0005739">
    <property type="term" value="C:mitochondrion"/>
    <property type="evidence" value="ECO:0007669"/>
    <property type="project" value="TreeGrafter"/>
</dbReference>
<feature type="region of interest" description="Disordered" evidence="1">
    <location>
        <begin position="315"/>
        <end position="336"/>
    </location>
</feature>
<feature type="compositionally biased region" description="Gly residues" evidence="1">
    <location>
        <begin position="326"/>
        <end position="336"/>
    </location>
</feature>
<evidence type="ECO:0000259" key="2">
    <source>
        <dbReference type="Pfam" id="PF01575"/>
    </source>
</evidence>
<gene>
    <name evidence="3" type="ORF">EXIGLDRAFT_752155</name>
</gene>
<evidence type="ECO:0000313" key="3">
    <source>
        <dbReference type="EMBL" id="KZV87584.1"/>
    </source>
</evidence>
<dbReference type="Pfam" id="PF01575">
    <property type="entry name" value="MaoC_dehydratas"/>
    <property type="match status" value="1"/>
</dbReference>
<dbReference type="OrthoDB" id="3257538at2759"/>
<protein>
    <recommendedName>
        <fullName evidence="2">MaoC-like domain-containing protein</fullName>
    </recommendedName>
</protein>
<dbReference type="InterPro" id="IPR002539">
    <property type="entry name" value="MaoC-like_dom"/>
</dbReference>
<dbReference type="STRING" id="1314781.A0A165ESJ7"/>
<dbReference type="Gene3D" id="3.10.129.10">
    <property type="entry name" value="Hotdog Thioesterase"/>
    <property type="match status" value="1"/>
</dbReference>
<evidence type="ECO:0000313" key="4">
    <source>
        <dbReference type="Proteomes" id="UP000077266"/>
    </source>
</evidence>